<organism evidence="1 2">
    <name type="scientific">Vespula maculifrons</name>
    <name type="common">Eastern yellow jacket</name>
    <name type="synonym">Wasp</name>
    <dbReference type="NCBI Taxonomy" id="7453"/>
    <lineage>
        <taxon>Eukaryota</taxon>
        <taxon>Metazoa</taxon>
        <taxon>Ecdysozoa</taxon>
        <taxon>Arthropoda</taxon>
        <taxon>Hexapoda</taxon>
        <taxon>Insecta</taxon>
        <taxon>Pterygota</taxon>
        <taxon>Neoptera</taxon>
        <taxon>Endopterygota</taxon>
        <taxon>Hymenoptera</taxon>
        <taxon>Apocrita</taxon>
        <taxon>Aculeata</taxon>
        <taxon>Vespoidea</taxon>
        <taxon>Vespidae</taxon>
        <taxon>Vespinae</taxon>
        <taxon>Vespula</taxon>
    </lineage>
</organism>
<sequence length="111" mass="12830">MERSQWDDGLHMSYRLREYSNEKGNIIDEIELKYLENNFEKLTGSKYSCIISMGMLTVNFTINGIKTKMKIQDSPDEYNTNGFGIYRLSIVLSIPSRVTITVGNSEKFDEN</sequence>
<proteinExistence type="predicted"/>
<keyword evidence="2" id="KW-1185">Reference proteome</keyword>
<gene>
    <name evidence="1" type="ORF">V1477_003325</name>
</gene>
<accession>A0ABD2CUC2</accession>
<comment type="caution">
    <text evidence="1">The sequence shown here is derived from an EMBL/GenBank/DDBJ whole genome shotgun (WGS) entry which is preliminary data.</text>
</comment>
<evidence type="ECO:0000313" key="2">
    <source>
        <dbReference type="Proteomes" id="UP001607303"/>
    </source>
</evidence>
<dbReference type="AlphaFoldDB" id="A0ABD2CUC2"/>
<evidence type="ECO:0000313" key="1">
    <source>
        <dbReference type="EMBL" id="KAL2748682.1"/>
    </source>
</evidence>
<reference evidence="1 2" key="1">
    <citation type="journal article" date="2024" name="Ann. Entomol. Soc. Am.">
        <title>Genomic analyses of the southern and eastern yellowjacket wasps (Hymenoptera: Vespidae) reveal evolutionary signatures of social life.</title>
        <authorList>
            <person name="Catto M.A."/>
            <person name="Caine P.B."/>
            <person name="Orr S.E."/>
            <person name="Hunt B.G."/>
            <person name="Goodisman M.A.D."/>
        </authorList>
    </citation>
    <scope>NUCLEOTIDE SEQUENCE [LARGE SCALE GENOMIC DNA]</scope>
    <source>
        <strain evidence="1">232</strain>
        <tissue evidence="1">Head and thorax</tissue>
    </source>
</reference>
<name>A0ABD2CUC2_VESMC</name>
<dbReference type="EMBL" id="JAYRBN010000031">
    <property type="protein sequence ID" value="KAL2748682.1"/>
    <property type="molecule type" value="Genomic_DNA"/>
</dbReference>
<dbReference type="Proteomes" id="UP001607303">
    <property type="component" value="Unassembled WGS sequence"/>
</dbReference>
<protein>
    <submittedName>
        <fullName evidence="1">Uncharacterized protein</fullName>
    </submittedName>
</protein>